<feature type="domain" description="Aminotransferase class I/classII large" evidence="2">
    <location>
        <begin position="59"/>
        <end position="371"/>
    </location>
</feature>
<evidence type="ECO:0000256" key="1">
    <source>
        <dbReference type="RuleBase" id="RU000481"/>
    </source>
</evidence>
<evidence type="ECO:0000259" key="2">
    <source>
        <dbReference type="Pfam" id="PF00155"/>
    </source>
</evidence>
<keyword evidence="1 3" id="KW-0032">Aminotransferase</keyword>
<dbReference type="PANTHER" id="PTHR43510">
    <property type="entry name" value="AMINOTRANSFERASE FUNCTION, HYPOTHETICAL (EUROFUNG)"/>
    <property type="match status" value="1"/>
</dbReference>
<protein>
    <recommendedName>
        <fullName evidence="1">Aminotransferase</fullName>
        <ecNumber evidence="1">2.6.1.-</ecNumber>
    </recommendedName>
</protein>
<reference evidence="3 4" key="1">
    <citation type="journal article" date="2019" name="Nat. Microbiol.">
        <title>Mediterranean grassland soil C-N compound turnover is dependent on rainfall and depth, and is mediated by genomically divergent microorganisms.</title>
        <authorList>
            <person name="Diamond S."/>
            <person name="Andeer P.F."/>
            <person name="Li Z."/>
            <person name="Crits-Christoph A."/>
            <person name="Burstein D."/>
            <person name="Anantharaman K."/>
            <person name="Lane K.R."/>
            <person name="Thomas B.C."/>
            <person name="Pan C."/>
            <person name="Northen T.R."/>
            <person name="Banfield J.F."/>
        </authorList>
    </citation>
    <scope>NUCLEOTIDE SEQUENCE [LARGE SCALE GENOMIC DNA]</scope>
    <source>
        <strain evidence="3">NP_5</strain>
    </source>
</reference>
<dbReference type="GO" id="GO:0008483">
    <property type="term" value="F:transaminase activity"/>
    <property type="evidence" value="ECO:0007669"/>
    <property type="project" value="UniProtKB-KW"/>
</dbReference>
<dbReference type="Gene3D" id="3.40.640.10">
    <property type="entry name" value="Type I PLP-dependent aspartate aminotransferase-like (Major domain)"/>
    <property type="match status" value="1"/>
</dbReference>
<sequence>MGHAPRNQPFHPFALERLLSQWEHRVEWNLSESGVCPLPLRELLTTSGALEDLLATPLAYPQTNGLPELRERIAGLYPGASPDQILVTNGCAEANFNALHTLTAPGDEVAVMRPNYMQLWGAARNAGIDVRSFALDEDRGWGLDPAALASAVTPRTTLVAVSNPNNPTGHILTDAEMAQVVAAADRVGAWLLADEVYAGSERVRREVTPSFWGRYDRVIATGGLSKAYGLPGLRIGWVVAPAGLADEIWARQDYTTISTSILSNTLAAIALSPDTRARLIARGRRYIQEGFDLLARWTAEHGRVLTVTPPDAGAIAFVRYALPLDSTELCRRLLAEANVLVAPGDHFGCDRHLRLNHGLPAAYVQQGLDRIWNLIGSLT</sequence>
<evidence type="ECO:0000313" key="4">
    <source>
        <dbReference type="Proteomes" id="UP000320393"/>
    </source>
</evidence>
<dbReference type="EC" id="2.6.1.-" evidence="1"/>
<dbReference type="GO" id="GO:0030170">
    <property type="term" value="F:pyridoxal phosphate binding"/>
    <property type="evidence" value="ECO:0007669"/>
    <property type="project" value="InterPro"/>
</dbReference>
<evidence type="ECO:0000313" key="3">
    <source>
        <dbReference type="EMBL" id="TMJ13488.1"/>
    </source>
</evidence>
<organism evidence="3 4">
    <name type="scientific">Candidatus Segetimicrobium genomatis</name>
    <dbReference type="NCBI Taxonomy" id="2569760"/>
    <lineage>
        <taxon>Bacteria</taxon>
        <taxon>Bacillati</taxon>
        <taxon>Candidatus Sysuimicrobiota</taxon>
        <taxon>Candidatus Sysuimicrobiia</taxon>
        <taxon>Candidatus Sysuimicrobiales</taxon>
        <taxon>Candidatus Segetimicrobiaceae</taxon>
        <taxon>Candidatus Segetimicrobium</taxon>
    </lineage>
</organism>
<dbReference type="InterPro" id="IPR015424">
    <property type="entry name" value="PyrdxlP-dep_Trfase"/>
</dbReference>
<gene>
    <name evidence="3" type="ORF">E6H02_05085</name>
</gene>
<comment type="caution">
    <text evidence="3">The sequence shown here is derived from an EMBL/GenBank/DDBJ whole genome shotgun (WGS) entry which is preliminary data.</text>
</comment>
<dbReference type="Proteomes" id="UP000320393">
    <property type="component" value="Unassembled WGS sequence"/>
</dbReference>
<dbReference type="AlphaFoldDB" id="A0A537LZN5"/>
<keyword evidence="1 3" id="KW-0808">Transferase</keyword>
<comment type="cofactor">
    <cofactor evidence="1">
        <name>pyridoxal 5'-phosphate</name>
        <dbReference type="ChEBI" id="CHEBI:597326"/>
    </cofactor>
</comment>
<dbReference type="InterPro" id="IPR015422">
    <property type="entry name" value="PyrdxlP-dep_Trfase_small"/>
</dbReference>
<dbReference type="InterPro" id="IPR004839">
    <property type="entry name" value="Aminotransferase_I/II_large"/>
</dbReference>
<dbReference type="PANTHER" id="PTHR43510:SF1">
    <property type="entry name" value="AMINOTRANSFERASE FUNCTION, HYPOTHETICAL (EUROFUNG)"/>
    <property type="match status" value="1"/>
</dbReference>
<dbReference type="EMBL" id="VBAM01000160">
    <property type="protein sequence ID" value="TMJ13488.1"/>
    <property type="molecule type" value="Genomic_DNA"/>
</dbReference>
<comment type="similarity">
    <text evidence="1">Belongs to the class-I pyridoxal-phosphate-dependent aminotransferase family.</text>
</comment>
<dbReference type="PROSITE" id="PS00105">
    <property type="entry name" value="AA_TRANSFER_CLASS_1"/>
    <property type="match status" value="1"/>
</dbReference>
<proteinExistence type="inferred from homology"/>
<dbReference type="Pfam" id="PF00155">
    <property type="entry name" value="Aminotran_1_2"/>
    <property type="match status" value="1"/>
</dbReference>
<dbReference type="CDD" id="cd00609">
    <property type="entry name" value="AAT_like"/>
    <property type="match status" value="1"/>
</dbReference>
<dbReference type="InterPro" id="IPR004838">
    <property type="entry name" value="NHTrfase_class1_PyrdxlP-BS"/>
</dbReference>
<name>A0A537LZN5_9BACT</name>
<dbReference type="InterPro" id="IPR015421">
    <property type="entry name" value="PyrdxlP-dep_Trfase_major"/>
</dbReference>
<dbReference type="Gene3D" id="3.90.1150.10">
    <property type="entry name" value="Aspartate Aminotransferase, domain 1"/>
    <property type="match status" value="1"/>
</dbReference>
<dbReference type="SUPFAM" id="SSF53383">
    <property type="entry name" value="PLP-dependent transferases"/>
    <property type="match status" value="1"/>
</dbReference>
<accession>A0A537LZN5</accession>